<evidence type="ECO:0000313" key="11">
    <source>
        <dbReference type="Proteomes" id="UP000428260"/>
    </source>
</evidence>
<feature type="transmembrane region" description="Helical" evidence="9">
    <location>
        <begin position="391"/>
        <end position="411"/>
    </location>
</feature>
<evidence type="ECO:0000256" key="6">
    <source>
        <dbReference type="ARBA" id="ARBA00022989"/>
    </source>
</evidence>
<feature type="transmembrane region" description="Helical" evidence="9">
    <location>
        <begin position="489"/>
        <end position="510"/>
    </location>
</feature>
<feature type="transmembrane region" description="Helical" evidence="9">
    <location>
        <begin position="175"/>
        <end position="195"/>
    </location>
</feature>
<feature type="transmembrane region" description="Helical" evidence="9">
    <location>
        <begin position="423"/>
        <end position="445"/>
    </location>
</feature>
<dbReference type="GO" id="GO:0006857">
    <property type="term" value="P:oligopeptide transport"/>
    <property type="evidence" value="ECO:0007669"/>
    <property type="project" value="InterPro"/>
</dbReference>
<feature type="transmembrane region" description="Helical" evidence="9">
    <location>
        <begin position="108"/>
        <end position="130"/>
    </location>
</feature>
<feature type="transmembrane region" description="Helical" evidence="9">
    <location>
        <begin position="57"/>
        <end position="75"/>
    </location>
</feature>
<keyword evidence="11" id="KW-1185">Reference proteome</keyword>
<dbReference type="InterPro" id="IPR018456">
    <property type="entry name" value="PTR2_symporter_CS"/>
</dbReference>
<sequence length="556" mass="61872">MGKQKKHPKGLMVLFFTEMWERFGFYLLIGIFFLYMTESKDSQFPGMGFSGVKASDIYGSYLALVYLTPFIGGLLADRYLGYRLSITIGGLLFSAGYFGLAINNETAFFVSLLLIIMGNGLFKPNISALVGKIYDSNPKYRDLKDSGYNIFYMGINIGAFICNFIAAYLRINYGWGWAFAAAGVGMLIGVIWFWTGQFFTDNIKMVDKVSPPTKDDMPMKKILYTLFLPAAVAGTIGWMIPGNIFSSDSTDAFIFFSLVVVIFYFNIYRTADKKEKQPIKALLAVFGSVIVFWAIFHQNGAALTVWAENYTNRQVPELLEEPIKTLSLNQVVTTDMREVEQTDLHGAPVLDAFGHPVTELKPDPYFDNLPKENWPETGKVNLISTELFQSINPGFIILFTPLVVGFFNFLARKRKKGPVTTPAKIGWGMVITALSAVVMILAVIVSKNGAVKASAGWLFGTYAVITVGELCLSPMGLSLVSKLSPPRITALMMGGWFLSTSIGNKLSGVLSGMWQTYDNKAFFFLTNALLAMVSVILIFSMLPWLNRVMKEYTEKK</sequence>
<dbReference type="PROSITE" id="PS01023">
    <property type="entry name" value="PTR2_2"/>
    <property type="match status" value="1"/>
</dbReference>
<evidence type="ECO:0000256" key="4">
    <source>
        <dbReference type="ARBA" id="ARBA00022692"/>
    </source>
</evidence>
<feature type="transmembrane region" description="Helical" evidence="9">
    <location>
        <begin position="82"/>
        <end position="102"/>
    </location>
</feature>
<evidence type="ECO:0000256" key="5">
    <source>
        <dbReference type="ARBA" id="ARBA00022856"/>
    </source>
</evidence>
<comment type="subcellular location">
    <subcellularLocation>
        <location evidence="1">Cell membrane</location>
        <topology evidence="1">Multi-pass membrane protein</topology>
    </subcellularLocation>
    <subcellularLocation>
        <location evidence="8">Membrane</location>
        <topology evidence="8">Multi-pass membrane protein</topology>
    </subcellularLocation>
</comment>
<keyword evidence="5" id="KW-0571">Peptide transport</keyword>
<reference evidence="10 11" key="1">
    <citation type="submission" date="2019-11" db="EMBL/GenBank/DDBJ databases">
        <authorList>
            <person name="Zheng R.K."/>
            <person name="Sun C.M."/>
        </authorList>
    </citation>
    <scope>NUCLEOTIDE SEQUENCE [LARGE SCALE GENOMIC DNA]</scope>
    <source>
        <strain evidence="10 11">WC007</strain>
    </source>
</reference>
<name>A0A6I6JJV2_9BACT</name>
<dbReference type="InterPro" id="IPR036259">
    <property type="entry name" value="MFS_trans_sf"/>
</dbReference>
<dbReference type="PANTHER" id="PTHR23517:SF15">
    <property type="entry name" value="PROTON-DEPENDENT OLIGOPEPTIDE FAMILY TRANSPORT PROTEIN"/>
    <property type="match status" value="1"/>
</dbReference>
<dbReference type="Proteomes" id="UP000428260">
    <property type="component" value="Chromosome"/>
</dbReference>
<feature type="transmembrane region" description="Helical" evidence="9">
    <location>
        <begin position="457"/>
        <end position="477"/>
    </location>
</feature>
<proteinExistence type="inferred from homology"/>
<feature type="transmembrane region" description="Helical" evidence="9">
    <location>
        <begin position="522"/>
        <end position="545"/>
    </location>
</feature>
<keyword evidence="6 9" id="KW-1133">Transmembrane helix</keyword>
<comment type="similarity">
    <text evidence="8">Belongs to the major facilitator superfamily. Proton-dependent oligopeptide transporter (POT/PTR) (TC 2.A.17) family.</text>
</comment>
<dbReference type="CDD" id="cd17346">
    <property type="entry name" value="MFS_DtpA_like"/>
    <property type="match status" value="1"/>
</dbReference>
<gene>
    <name evidence="10" type="ORF">GM418_05520</name>
</gene>
<keyword evidence="7 9" id="KW-0472">Membrane</keyword>
<keyword evidence="4 8" id="KW-0812">Transmembrane</keyword>
<feature type="transmembrane region" description="Helical" evidence="9">
    <location>
        <begin position="150"/>
        <end position="169"/>
    </location>
</feature>
<dbReference type="SUPFAM" id="SSF103473">
    <property type="entry name" value="MFS general substrate transporter"/>
    <property type="match status" value="2"/>
</dbReference>
<feature type="transmembrane region" description="Helical" evidence="9">
    <location>
        <begin position="20"/>
        <end position="37"/>
    </location>
</feature>
<evidence type="ECO:0000256" key="8">
    <source>
        <dbReference type="RuleBase" id="RU003755"/>
    </source>
</evidence>
<dbReference type="GO" id="GO:1904680">
    <property type="term" value="F:peptide transmembrane transporter activity"/>
    <property type="evidence" value="ECO:0007669"/>
    <property type="project" value="InterPro"/>
</dbReference>
<dbReference type="EMBL" id="CP046401">
    <property type="protein sequence ID" value="QGY43135.1"/>
    <property type="molecule type" value="Genomic_DNA"/>
</dbReference>
<keyword evidence="2 8" id="KW-0813">Transport</keyword>
<dbReference type="Pfam" id="PF00854">
    <property type="entry name" value="PTR2"/>
    <property type="match status" value="2"/>
</dbReference>
<dbReference type="InterPro" id="IPR050171">
    <property type="entry name" value="MFS_Transporters"/>
</dbReference>
<keyword evidence="5" id="KW-0653">Protein transport</keyword>
<feature type="transmembrane region" description="Helical" evidence="9">
    <location>
        <begin position="252"/>
        <end position="267"/>
    </location>
</feature>
<feature type="transmembrane region" description="Helical" evidence="9">
    <location>
        <begin position="222"/>
        <end position="240"/>
    </location>
</feature>
<organism evidence="10 11">
    <name type="scientific">Maribellus comscasis</name>
    <dbReference type="NCBI Taxonomy" id="2681766"/>
    <lineage>
        <taxon>Bacteria</taxon>
        <taxon>Pseudomonadati</taxon>
        <taxon>Bacteroidota</taxon>
        <taxon>Bacteroidia</taxon>
        <taxon>Marinilabiliales</taxon>
        <taxon>Prolixibacteraceae</taxon>
        <taxon>Maribellus</taxon>
    </lineage>
</organism>
<dbReference type="AlphaFoldDB" id="A0A6I6JJV2"/>
<dbReference type="InterPro" id="IPR005279">
    <property type="entry name" value="Dipep/tripep_permease"/>
</dbReference>
<dbReference type="PANTHER" id="PTHR23517">
    <property type="entry name" value="RESISTANCE PROTEIN MDTM, PUTATIVE-RELATED-RELATED"/>
    <property type="match status" value="1"/>
</dbReference>
<protein>
    <submittedName>
        <fullName evidence="10">MFS transporter</fullName>
    </submittedName>
</protein>
<dbReference type="Gene3D" id="1.20.1250.20">
    <property type="entry name" value="MFS general substrate transporter like domains"/>
    <property type="match status" value="2"/>
</dbReference>
<evidence type="ECO:0000256" key="9">
    <source>
        <dbReference type="SAM" id="Phobius"/>
    </source>
</evidence>
<evidence type="ECO:0000256" key="1">
    <source>
        <dbReference type="ARBA" id="ARBA00004651"/>
    </source>
</evidence>
<dbReference type="GO" id="GO:0005886">
    <property type="term" value="C:plasma membrane"/>
    <property type="evidence" value="ECO:0007669"/>
    <property type="project" value="UniProtKB-SubCell"/>
</dbReference>
<feature type="transmembrane region" description="Helical" evidence="9">
    <location>
        <begin position="279"/>
        <end position="296"/>
    </location>
</feature>
<evidence type="ECO:0000256" key="3">
    <source>
        <dbReference type="ARBA" id="ARBA00022475"/>
    </source>
</evidence>
<accession>A0A6I6JJV2</accession>
<evidence type="ECO:0000313" key="10">
    <source>
        <dbReference type="EMBL" id="QGY43135.1"/>
    </source>
</evidence>
<dbReference type="NCBIfam" id="TIGR00924">
    <property type="entry name" value="yjdL_sub1_fam"/>
    <property type="match status" value="1"/>
</dbReference>
<dbReference type="KEGG" id="mcos:GM418_05520"/>
<evidence type="ECO:0000256" key="7">
    <source>
        <dbReference type="ARBA" id="ARBA00023136"/>
    </source>
</evidence>
<dbReference type="RefSeq" id="WP_158863966.1">
    <property type="nucleotide sequence ID" value="NZ_CP046401.1"/>
</dbReference>
<dbReference type="InterPro" id="IPR000109">
    <property type="entry name" value="POT_fam"/>
</dbReference>
<evidence type="ECO:0000256" key="2">
    <source>
        <dbReference type="ARBA" id="ARBA00022448"/>
    </source>
</evidence>
<keyword evidence="3" id="KW-1003">Cell membrane</keyword>